<evidence type="ECO:0000313" key="3">
    <source>
        <dbReference type="EMBL" id="MBO0334813.1"/>
    </source>
</evidence>
<gene>
    <name evidence="3" type="ORF">J0X12_14395</name>
</gene>
<keyword evidence="1" id="KW-0472">Membrane</keyword>
<feature type="transmembrane region" description="Helical" evidence="1">
    <location>
        <begin position="243"/>
        <end position="263"/>
    </location>
</feature>
<reference evidence="3 4" key="1">
    <citation type="submission" date="2021-03" db="EMBL/GenBank/DDBJ databases">
        <title>Sneathiella sp. CAU 1612 isolated from Kang Won-do.</title>
        <authorList>
            <person name="Kim W."/>
        </authorList>
    </citation>
    <scope>NUCLEOTIDE SEQUENCE [LARGE SCALE GENOMIC DNA]</scope>
    <source>
        <strain evidence="3 4">CAU 1612</strain>
    </source>
</reference>
<dbReference type="RefSeq" id="WP_207047034.1">
    <property type="nucleotide sequence ID" value="NZ_JAFLNC010000005.1"/>
</dbReference>
<feature type="transmembrane region" description="Helical" evidence="1">
    <location>
        <begin position="133"/>
        <end position="151"/>
    </location>
</feature>
<dbReference type="Proteomes" id="UP000664761">
    <property type="component" value="Unassembled WGS sequence"/>
</dbReference>
<organism evidence="3 4">
    <name type="scientific">Sneathiella sedimenti</name>
    <dbReference type="NCBI Taxonomy" id="2816034"/>
    <lineage>
        <taxon>Bacteria</taxon>
        <taxon>Pseudomonadati</taxon>
        <taxon>Pseudomonadota</taxon>
        <taxon>Alphaproteobacteria</taxon>
        <taxon>Sneathiellales</taxon>
        <taxon>Sneathiellaceae</taxon>
        <taxon>Sneathiella</taxon>
    </lineage>
</organism>
<dbReference type="InterPro" id="IPR000620">
    <property type="entry name" value="EamA_dom"/>
</dbReference>
<evidence type="ECO:0000313" key="4">
    <source>
        <dbReference type="Proteomes" id="UP000664761"/>
    </source>
</evidence>
<feature type="transmembrane region" description="Helical" evidence="1">
    <location>
        <begin position="80"/>
        <end position="100"/>
    </location>
</feature>
<keyword evidence="4" id="KW-1185">Reference proteome</keyword>
<feature type="transmembrane region" description="Helical" evidence="1">
    <location>
        <begin position="157"/>
        <end position="175"/>
    </location>
</feature>
<keyword evidence="1" id="KW-1133">Transmembrane helix</keyword>
<feature type="transmembrane region" description="Helical" evidence="1">
    <location>
        <begin position="12"/>
        <end position="34"/>
    </location>
</feature>
<feature type="transmembrane region" description="Helical" evidence="1">
    <location>
        <begin position="215"/>
        <end position="236"/>
    </location>
</feature>
<sequence>MSAPASPSTDVTPYKGIVLFCTAVFLFAVMDSFAKLAGQTFSPLQVVWARCFFHIVLLILFLGPVHGLNLVRTNNLKVQVLRSMLLLGATICIFTAIKYIPLADAGAIAATSPLFVILLSVLLLKEKISLRRWCAVGVGFVGAMIVLRPGLSMVHPAMFLVVLMSLFYALYQLTTRFLSGVDSSVTTAFYSVLVGTIVMSFVMPFVWIMPDLEGWILLAIVGFLGGVSHFIMIVAFKYTAASTVAPFNYTQLIWMAVIGYLAFGNLPDGMTILGAAIIVGSGLYIIHRERQTTRKTDPLVG</sequence>
<evidence type="ECO:0000259" key="2">
    <source>
        <dbReference type="Pfam" id="PF00892"/>
    </source>
</evidence>
<feature type="transmembrane region" description="Helical" evidence="1">
    <location>
        <begin position="269"/>
        <end position="286"/>
    </location>
</feature>
<dbReference type="EMBL" id="JAFLNC010000005">
    <property type="protein sequence ID" value="MBO0334813.1"/>
    <property type="molecule type" value="Genomic_DNA"/>
</dbReference>
<comment type="caution">
    <text evidence="3">The sequence shown here is derived from an EMBL/GenBank/DDBJ whole genome shotgun (WGS) entry which is preliminary data.</text>
</comment>
<keyword evidence="1" id="KW-0812">Transmembrane</keyword>
<proteinExistence type="predicted"/>
<evidence type="ECO:0000256" key="1">
    <source>
        <dbReference type="SAM" id="Phobius"/>
    </source>
</evidence>
<dbReference type="InterPro" id="IPR037185">
    <property type="entry name" value="EmrE-like"/>
</dbReference>
<feature type="transmembrane region" description="Helical" evidence="1">
    <location>
        <begin position="187"/>
        <end position="209"/>
    </location>
</feature>
<feature type="domain" description="EamA" evidence="2">
    <location>
        <begin position="157"/>
        <end position="281"/>
    </location>
</feature>
<dbReference type="PANTHER" id="PTHR22911">
    <property type="entry name" value="ACYL-MALONYL CONDENSING ENZYME-RELATED"/>
    <property type="match status" value="1"/>
</dbReference>
<dbReference type="SUPFAM" id="SSF103481">
    <property type="entry name" value="Multidrug resistance efflux transporter EmrE"/>
    <property type="match status" value="2"/>
</dbReference>
<accession>A0ABS3F8K7</accession>
<feature type="domain" description="EamA" evidence="2">
    <location>
        <begin position="15"/>
        <end position="147"/>
    </location>
</feature>
<dbReference type="Pfam" id="PF00892">
    <property type="entry name" value="EamA"/>
    <property type="match status" value="2"/>
</dbReference>
<protein>
    <submittedName>
        <fullName evidence="3">DMT family transporter</fullName>
    </submittedName>
</protein>
<dbReference type="PANTHER" id="PTHR22911:SF103">
    <property type="entry name" value="BLR2811 PROTEIN"/>
    <property type="match status" value="1"/>
</dbReference>
<feature type="transmembrane region" description="Helical" evidence="1">
    <location>
        <begin position="106"/>
        <end position="124"/>
    </location>
</feature>
<name>A0ABS3F8K7_9PROT</name>
<feature type="transmembrane region" description="Helical" evidence="1">
    <location>
        <begin position="46"/>
        <end position="68"/>
    </location>
</feature>